<gene>
    <name evidence="2" type="ORF">PG996_014036</name>
</gene>
<feature type="transmembrane region" description="Helical" evidence="1">
    <location>
        <begin position="244"/>
        <end position="268"/>
    </location>
</feature>
<keyword evidence="1" id="KW-0472">Membrane</keyword>
<dbReference type="Proteomes" id="UP001446871">
    <property type="component" value="Unassembled WGS sequence"/>
</dbReference>
<keyword evidence="1" id="KW-0812">Transmembrane</keyword>
<evidence type="ECO:0000313" key="3">
    <source>
        <dbReference type="Proteomes" id="UP001446871"/>
    </source>
</evidence>
<proteinExistence type="predicted"/>
<feature type="transmembrane region" description="Helical" evidence="1">
    <location>
        <begin position="128"/>
        <end position="158"/>
    </location>
</feature>
<reference evidence="2 3" key="1">
    <citation type="submission" date="2023-01" db="EMBL/GenBank/DDBJ databases">
        <title>Analysis of 21 Apiospora genomes using comparative genomics revels a genus with tremendous synthesis potential of carbohydrate active enzymes and secondary metabolites.</title>
        <authorList>
            <person name="Sorensen T."/>
        </authorList>
    </citation>
    <scope>NUCLEOTIDE SEQUENCE [LARGE SCALE GENOMIC DNA]</scope>
    <source>
        <strain evidence="2 3">CBS 83171</strain>
    </source>
</reference>
<evidence type="ECO:0000256" key="1">
    <source>
        <dbReference type="SAM" id="Phobius"/>
    </source>
</evidence>
<keyword evidence="1" id="KW-1133">Transmembrane helix</keyword>
<comment type="caution">
    <text evidence="2">The sequence shown here is derived from an EMBL/GenBank/DDBJ whole genome shotgun (WGS) entry which is preliminary data.</text>
</comment>
<keyword evidence="3" id="KW-1185">Reference proteome</keyword>
<sequence>MQLSHSGHGVVSDQSGTASAASAVPLLLIATWCFTTMDPSTIVIVSSPAAESGFIEWDGGKLRLLDSFYGIEVLGQGLRGAISFFAPSTLGFDSIGSWQFFQFLTDIGPLYSIWYLESSRPLNARSPAYLPTLFTFLGGIVGVGTVVPLYYFLCIAFGPSVSELDRSPRQQSRSQYNTAAVPMIFLFHKSVVFAMFMSPDLAARHNWTWAWQMSPLFVGIGNAVASTAFGLGESTGSGSGSHKATPGLMLSMMTLVSAGVWVYTFIFYPHSLSTLFVPQAGPQTGLILHMRKALQADEIGTFVGVFMPLAHSFSDRYISGLVGCEGLLYMILGTVASLCVGPGAALALCWYLREGILENATTA</sequence>
<protein>
    <submittedName>
        <fullName evidence="2">Uncharacterized protein</fullName>
    </submittedName>
</protein>
<accession>A0ABR1TH99</accession>
<evidence type="ECO:0000313" key="2">
    <source>
        <dbReference type="EMBL" id="KAK8045972.1"/>
    </source>
</evidence>
<organism evidence="2 3">
    <name type="scientific">Apiospora saccharicola</name>
    <dbReference type="NCBI Taxonomy" id="335842"/>
    <lineage>
        <taxon>Eukaryota</taxon>
        <taxon>Fungi</taxon>
        <taxon>Dikarya</taxon>
        <taxon>Ascomycota</taxon>
        <taxon>Pezizomycotina</taxon>
        <taxon>Sordariomycetes</taxon>
        <taxon>Xylariomycetidae</taxon>
        <taxon>Amphisphaeriales</taxon>
        <taxon>Apiosporaceae</taxon>
        <taxon>Apiospora</taxon>
    </lineage>
</organism>
<feature type="transmembrane region" description="Helical" evidence="1">
    <location>
        <begin position="209"/>
        <end position="232"/>
    </location>
</feature>
<dbReference type="EMBL" id="JAQQWM010000009">
    <property type="protein sequence ID" value="KAK8045972.1"/>
    <property type="molecule type" value="Genomic_DNA"/>
</dbReference>
<feature type="transmembrane region" description="Helical" evidence="1">
    <location>
        <begin position="327"/>
        <end position="352"/>
    </location>
</feature>
<name>A0ABR1TH99_9PEZI</name>
<feature type="transmembrane region" description="Helical" evidence="1">
    <location>
        <begin position="179"/>
        <end position="197"/>
    </location>
</feature>